<dbReference type="OrthoDB" id="5984832at2759"/>
<dbReference type="PROSITE" id="PS50837">
    <property type="entry name" value="NACHT"/>
    <property type="match status" value="1"/>
</dbReference>
<evidence type="ECO:0000313" key="4">
    <source>
        <dbReference type="EMBL" id="EDO32422.1"/>
    </source>
</evidence>
<dbReference type="Gene3D" id="1.20.58.130">
    <property type="match status" value="1"/>
</dbReference>
<dbReference type="KEGG" id="nve:5503443"/>
<keyword evidence="2" id="KW-0067">ATP-binding</keyword>
<dbReference type="GO" id="GO:0005524">
    <property type="term" value="F:ATP binding"/>
    <property type="evidence" value="ECO:0007669"/>
    <property type="project" value="UniProtKB-KW"/>
</dbReference>
<evidence type="ECO:0000259" key="3">
    <source>
        <dbReference type="PROSITE" id="PS50837"/>
    </source>
</evidence>
<dbReference type="InterPro" id="IPR007111">
    <property type="entry name" value="NACHT_NTPase"/>
</dbReference>
<dbReference type="Gene3D" id="3.40.50.300">
    <property type="entry name" value="P-loop containing nucleotide triphosphate hydrolases"/>
    <property type="match status" value="1"/>
</dbReference>
<dbReference type="Pfam" id="PF05729">
    <property type="entry name" value="NACHT"/>
    <property type="match status" value="1"/>
</dbReference>
<reference evidence="4 5" key="1">
    <citation type="journal article" date="2007" name="Science">
        <title>Sea anemone genome reveals ancestral eumetazoan gene repertoire and genomic organization.</title>
        <authorList>
            <person name="Putnam N.H."/>
            <person name="Srivastava M."/>
            <person name="Hellsten U."/>
            <person name="Dirks B."/>
            <person name="Chapman J."/>
            <person name="Salamov A."/>
            <person name="Terry A."/>
            <person name="Shapiro H."/>
            <person name="Lindquist E."/>
            <person name="Kapitonov V.V."/>
            <person name="Jurka J."/>
            <person name="Genikhovich G."/>
            <person name="Grigoriev I.V."/>
            <person name="Lucas S.M."/>
            <person name="Steele R.E."/>
            <person name="Finnerty J.R."/>
            <person name="Technau U."/>
            <person name="Martindale M.Q."/>
            <person name="Rokhsar D.S."/>
        </authorList>
    </citation>
    <scope>NUCLEOTIDE SEQUENCE [LARGE SCALE GENOMIC DNA]</scope>
    <source>
        <strain evidence="5">CH2 X CH6</strain>
    </source>
</reference>
<dbReference type="PANTHER" id="PTHR46844">
    <property type="entry name" value="SLR5058 PROTEIN"/>
    <property type="match status" value="1"/>
</dbReference>
<evidence type="ECO:0000256" key="2">
    <source>
        <dbReference type="ARBA" id="ARBA00022840"/>
    </source>
</evidence>
<organism evidence="4 5">
    <name type="scientific">Nematostella vectensis</name>
    <name type="common">Starlet sea anemone</name>
    <dbReference type="NCBI Taxonomy" id="45351"/>
    <lineage>
        <taxon>Eukaryota</taxon>
        <taxon>Metazoa</taxon>
        <taxon>Cnidaria</taxon>
        <taxon>Anthozoa</taxon>
        <taxon>Hexacorallia</taxon>
        <taxon>Actiniaria</taxon>
        <taxon>Edwardsiidae</taxon>
        <taxon>Nematostella</taxon>
    </lineage>
</organism>
<protein>
    <recommendedName>
        <fullName evidence="3">NACHT domain-containing protein</fullName>
    </recommendedName>
</protein>
<dbReference type="PhylomeDB" id="A7SV40"/>
<dbReference type="HOGENOM" id="CLU_272065_0_0_1"/>
<gene>
    <name evidence="4" type="ORF">NEMVEDRAFT_v1g247590</name>
</gene>
<sequence>MAGLFPVNKDSENFAKLSRLLVDGGTQALRGVLDGFLPPSSLSTQLNHHYKTLHSLWCPPRGKRKILNNDQWDKLFPKHGLPPPTSKDFDITLIVVLLRNICLLKPPSSGWDSLPASTDNSIPAHIARIKFYRNKLYGHVNNAAFDDVEFENYWKEISTALIALGISSDEVNDLKSRPSGATDYIALLQKWNEDELDLFKKTQEVRKEVQGVSHEVQDLKQAMNSQIQGVGADVQSVQQKVEGVGQSVNEKFHVIAHEVQTIRQEIQEIKDGKIGQGVAESDELAKRDKAMDKWLEYLLSEYTTGEASYITPLPWLEFESKFNVQKMFKEPKIVTEDESRLNMCDLFEPLNKKRVSKVLLEGNPGVGKTSFCKNLVHLWALRVQGNKSNMPLSCIFPEEIKVVLLLHCRDIANASDWRDFLRQAIPENYSDEDKERIVRYICDNEKSVALVIDGYDELPASSRKSLNTILSKKALPQSCMVVTSRKNHLSELKNSFDRTLEITGWNFDDAKELFTSYFSSSPTVAHNLLRHVTIKQELRDLVCNPLYASMLCLVFEDNAEYLTSQRHQDITSLNKEILFCITKRHIKRKGLEVEDCDLEERFKDWHLALGKYAYEALKENKLSFTAMELPKDLLDLGVVVKNKAPKKIRCEVTYSFLHKSLQDYLAALFFADCFAKGEGEEFFSFSVFHTLCNFDLVSMIGTAKASTAVKSLANILKSSFNQSRNPDAMMRYIPKGVSVCTLVDYDYVIKLMCECLHEVKCGDQGLDGFVQLLPQHVSLKLYLFSSKAVSGLCYWLSYGTKSKCGRDSMEGLKILTISDISPESEDMLHTIINSCRLNNSVCEVLEITGISVQLMITVVRAMKKDLSIKGLRLSSSDTAVDASVASAAAVAIAEMIIQNKVLEIVDLSNVPTLGDNTCCVLDAIEQNKSLKRLGLHLEANSSEIITKLARIVGQSEAIIKLRLGIGDSDDNTEIASALASNKSIKILEVEHLACRERYSQYFNFSWIPELLTKNTVIEQLALGFPIGEKGISSIIDTQMQNPSIKSLDIVDDLSVKVSRRIDALSLSGSHVLRRVILRSHNGSTTISL</sequence>
<proteinExistence type="predicted"/>
<dbReference type="eggNOG" id="ENOG502RZIW">
    <property type="taxonomic scope" value="Eukaryota"/>
</dbReference>
<dbReference type="AlphaFoldDB" id="A7SV40"/>
<dbReference type="PANTHER" id="PTHR46844:SF1">
    <property type="entry name" value="SLR5058 PROTEIN"/>
    <property type="match status" value="1"/>
</dbReference>
<evidence type="ECO:0000256" key="1">
    <source>
        <dbReference type="ARBA" id="ARBA00022741"/>
    </source>
</evidence>
<dbReference type="InterPro" id="IPR027417">
    <property type="entry name" value="P-loop_NTPase"/>
</dbReference>
<dbReference type="Pfam" id="PF18738">
    <property type="entry name" value="HEPN_DZIP3"/>
    <property type="match status" value="1"/>
</dbReference>
<dbReference type="OMA" id="LMKQWKI"/>
<dbReference type="InterPro" id="IPR041249">
    <property type="entry name" value="HEPN_DZIP3"/>
</dbReference>
<dbReference type="SUPFAM" id="SSF52540">
    <property type="entry name" value="P-loop containing nucleoside triphosphate hydrolases"/>
    <property type="match status" value="1"/>
</dbReference>
<dbReference type="Gene3D" id="3.80.10.10">
    <property type="entry name" value="Ribonuclease Inhibitor"/>
    <property type="match status" value="1"/>
</dbReference>
<feature type="domain" description="NACHT" evidence="3">
    <location>
        <begin position="356"/>
        <end position="485"/>
    </location>
</feature>
<keyword evidence="1" id="KW-0547">Nucleotide-binding</keyword>
<accession>A7SV40</accession>
<dbReference type="SUPFAM" id="SSF52047">
    <property type="entry name" value="RNI-like"/>
    <property type="match status" value="1"/>
</dbReference>
<name>A7SV40_NEMVE</name>
<dbReference type="InterPro" id="IPR032675">
    <property type="entry name" value="LRR_dom_sf"/>
</dbReference>
<dbReference type="EMBL" id="DS469825">
    <property type="protein sequence ID" value="EDO32422.1"/>
    <property type="molecule type" value="Genomic_DNA"/>
</dbReference>
<dbReference type="Proteomes" id="UP000001593">
    <property type="component" value="Unassembled WGS sequence"/>
</dbReference>
<dbReference type="InParanoid" id="A7SV40"/>
<evidence type="ECO:0000313" key="5">
    <source>
        <dbReference type="Proteomes" id="UP000001593"/>
    </source>
</evidence>
<keyword evidence="5" id="KW-1185">Reference proteome</keyword>